<protein>
    <submittedName>
        <fullName evidence="2">Uncharacterized protein</fullName>
    </submittedName>
</protein>
<feature type="compositionally biased region" description="Basic and acidic residues" evidence="1">
    <location>
        <begin position="39"/>
        <end position="53"/>
    </location>
</feature>
<dbReference type="EMBL" id="BGZK01000928">
    <property type="protein sequence ID" value="GBP65419.1"/>
    <property type="molecule type" value="Genomic_DNA"/>
</dbReference>
<accession>A0A4C1XTA1</accession>
<feature type="compositionally biased region" description="Basic and acidic residues" evidence="1">
    <location>
        <begin position="10"/>
        <end position="32"/>
    </location>
</feature>
<comment type="caution">
    <text evidence="2">The sequence shown here is derived from an EMBL/GenBank/DDBJ whole genome shotgun (WGS) entry which is preliminary data.</text>
</comment>
<dbReference type="AlphaFoldDB" id="A0A4C1XTA1"/>
<dbReference type="Proteomes" id="UP000299102">
    <property type="component" value="Unassembled WGS sequence"/>
</dbReference>
<evidence type="ECO:0000313" key="3">
    <source>
        <dbReference type="Proteomes" id="UP000299102"/>
    </source>
</evidence>
<keyword evidence="3" id="KW-1185">Reference proteome</keyword>
<evidence type="ECO:0000313" key="2">
    <source>
        <dbReference type="EMBL" id="GBP65419.1"/>
    </source>
</evidence>
<feature type="compositionally biased region" description="Polar residues" evidence="1">
    <location>
        <begin position="78"/>
        <end position="89"/>
    </location>
</feature>
<sequence length="89" mass="10062">MSKRALRSTPVHDRNRALDRHQHQKREKENKTLDSGGVDEVRASRLRKLESTPDGRAALPHPYALPPPHRPLAARGPSTYTTRPQTVPK</sequence>
<name>A0A4C1XTA1_EUMVA</name>
<reference evidence="2 3" key="1">
    <citation type="journal article" date="2019" name="Commun. Biol.">
        <title>The bagworm genome reveals a unique fibroin gene that provides high tensile strength.</title>
        <authorList>
            <person name="Kono N."/>
            <person name="Nakamura H."/>
            <person name="Ohtoshi R."/>
            <person name="Tomita M."/>
            <person name="Numata K."/>
            <person name="Arakawa K."/>
        </authorList>
    </citation>
    <scope>NUCLEOTIDE SEQUENCE [LARGE SCALE GENOMIC DNA]</scope>
</reference>
<feature type="region of interest" description="Disordered" evidence="1">
    <location>
        <begin position="1"/>
        <end position="89"/>
    </location>
</feature>
<gene>
    <name evidence="2" type="ORF">EVAR_103301_1</name>
</gene>
<organism evidence="2 3">
    <name type="scientific">Eumeta variegata</name>
    <name type="common">Bagworm moth</name>
    <name type="synonym">Eumeta japonica</name>
    <dbReference type="NCBI Taxonomy" id="151549"/>
    <lineage>
        <taxon>Eukaryota</taxon>
        <taxon>Metazoa</taxon>
        <taxon>Ecdysozoa</taxon>
        <taxon>Arthropoda</taxon>
        <taxon>Hexapoda</taxon>
        <taxon>Insecta</taxon>
        <taxon>Pterygota</taxon>
        <taxon>Neoptera</taxon>
        <taxon>Endopterygota</taxon>
        <taxon>Lepidoptera</taxon>
        <taxon>Glossata</taxon>
        <taxon>Ditrysia</taxon>
        <taxon>Tineoidea</taxon>
        <taxon>Psychidae</taxon>
        <taxon>Oiketicinae</taxon>
        <taxon>Eumeta</taxon>
    </lineage>
</organism>
<evidence type="ECO:0000256" key="1">
    <source>
        <dbReference type="SAM" id="MobiDB-lite"/>
    </source>
</evidence>
<proteinExistence type="predicted"/>